<proteinExistence type="predicted"/>
<evidence type="ECO:0000256" key="1">
    <source>
        <dbReference type="SAM" id="MobiDB-lite"/>
    </source>
</evidence>
<comment type="caution">
    <text evidence="3">The sequence shown here is derived from an EMBL/GenBank/DDBJ whole genome shotgun (WGS) entry which is preliminary data.</text>
</comment>
<evidence type="ECO:0000313" key="3">
    <source>
        <dbReference type="EMBL" id="MBL3689398.1"/>
    </source>
</evidence>
<protein>
    <submittedName>
        <fullName evidence="3">2'-phosphotransferase</fullName>
    </submittedName>
</protein>
<name>A0ABS1SML0_9MICO</name>
<reference evidence="3 4" key="1">
    <citation type="submission" date="2018-09" db="EMBL/GenBank/DDBJ databases">
        <title>Comparative genomics of Leucobacter spp.</title>
        <authorList>
            <person name="Reis A.C."/>
            <person name="Kolvenbach B.A."/>
            <person name="Corvini P.F.X."/>
            <person name="Nunes O.C."/>
        </authorList>
    </citation>
    <scope>NUCLEOTIDE SEQUENCE [LARGE SCALE GENOMIC DNA]</scope>
    <source>
        <strain evidence="3 4">L-1</strain>
    </source>
</reference>
<feature type="compositionally biased region" description="Acidic residues" evidence="1">
    <location>
        <begin position="416"/>
        <end position="426"/>
    </location>
</feature>
<dbReference type="RefSeq" id="WP_202381327.1">
    <property type="nucleotide sequence ID" value="NZ_BAAAMA010000004.1"/>
</dbReference>
<evidence type="ECO:0000259" key="2">
    <source>
        <dbReference type="Pfam" id="PF01636"/>
    </source>
</evidence>
<dbReference type="SUPFAM" id="SSF56112">
    <property type="entry name" value="Protein kinase-like (PK-like)"/>
    <property type="match status" value="1"/>
</dbReference>
<feature type="region of interest" description="Disordered" evidence="1">
    <location>
        <begin position="407"/>
        <end position="450"/>
    </location>
</feature>
<evidence type="ECO:0000313" key="4">
    <source>
        <dbReference type="Proteomes" id="UP001646141"/>
    </source>
</evidence>
<accession>A0ABS1SML0</accession>
<dbReference type="Proteomes" id="UP001646141">
    <property type="component" value="Unassembled WGS sequence"/>
</dbReference>
<dbReference type="EMBL" id="QYAD01000001">
    <property type="protein sequence ID" value="MBL3689398.1"/>
    <property type="molecule type" value="Genomic_DNA"/>
</dbReference>
<dbReference type="InterPro" id="IPR011009">
    <property type="entry name" value="Kinase-like_dom_sf"/>
</dbReference>
<sequence length="450" mass="47636">MASIPFTLAALATSAVPGLTVFGVREHTDDSRYAAAVITTEDAELLVRVPRTQAAEVQQSAEVLGRAALTEGPRRRLPFEVPETLGMTRAGETRAVVSTFVDGERFEAEDLADDALLLQPIAEAISAIHELPLSVAQNGGLPVHTAQDLRLIATRLIDRAEATRLLPETVLQRWQRTVEAAELWDFAPTTVHGSLDAEQLRVTDGEITGVVGWGELAVGDPAQDLSWLLAPGSDICDAVIARYATLRNAGSVAHIRARAALYHELEVARWLLHGTESHDEGVIDDAVAMLDRMVGVGGPLAAAFAATQSQHPLDEAEVTALLADTPTVHPHLSDTAAVEALDEDRMFGHDTEFVEPLSAAEVDAQKAAAQKAAAQRTAPPAAAVDELADAAGTAEVDLDELFVPPVSEALAAEAGDTPDDADDSEADLAATEDQLTEPLDASDLPSARDR</sequence>
<dbReference type="Pfam" id="PF01636">
    <property type="entry name" value="APH"/>
    <property type="match status" value="1"/>
</dbReference>
<dbReference type="InterPro" id="IPR002575">
    <property type="entry name" value="Aminoglycoside_PTrfase"/>
</dbReference>
<dbReference type="Gene3D" id="3.90.1200.10">
    <property type="match status" value="1"/>
</dbReference>
<organism evidence="3 4">
    <name type="scientific">Leucobacter chromiireducens subsp. chromiireducens</name>
    <dbReference type="NCBI Taxonomy" id="660067"/>
    <lineage>
        <taxon>Bacteria</taxon>
        <taxon>Bacillati</taxon>
        <taxon>Actinomycetota</taxon>
        <taxon>Actinomycetes</taxon>
        <taxon>Micrococcales</taxon>
        <taxon>Microbacteriaceae</taxon>
        <taxon>Leucobacter</taxon>
    </lineage>
</organism>
<keyword evidence="4" id="KW-1185">Reference proteome</keyword>
<gene>
    <name evidence="3" type="ORF">D3226_05405</name>
</gene>
<feature type="domain" description="Aminoglycoside phosphotransferase" evidence="2">
    <location>
        <begin position="37"/>
        <end position="244"/>
    </location>
</feature>